<evidence type="ECO:0000313" key="1">
    <source>
        <dbReference type="EMBL" id="RZF31922.1"/>
    </source>
</evidence>
<dbReference type="AlphaFoldDB" id="A0A482WF33"/>
<dbReference type="Proteomes" id="UP000291343">
    <property type="component" value="Unassembled WGS sequence"/>
</dbReference>
<gene>
    <name evidence="1" type="ORF">LSTR_LSTR011519</name>
</gene>
<sequence>MLTAKLKPAIRSKPRGLLSKGVVLLHDNARQHTAAHTAETLRKLKSEVLDHPTNSPDLAPSDHYLFDPFKEALKGRRFTTNEALKEAVQSGLHLNQKHFFMRVSGTLNNNGPIALKSKETMSKIDVLCMLAWSFTRTLCQKTTDDSMLTLNQMASCSDMEGFLTKKPVDD</sequence>
<name>A0A482WF33_LAOST</name>
<dbReference type="InterPro" id="IPR036397">
    <property type="entry name" value="RNaseH_sf"/>
</dbReference>
<accession>A0A482WF33</accession>
<dbReference type="InterPro" id="IPR052709">
    <property type="entry name" value="Transposase-MT_Hybrid"/>
</dbReference>
<dbReference type="SMR" id="A0A482WF33"/>
<dbReference type="STRING" id="195883.A0A482WF33"/>
<dbReference type="OrthoDB" id="6613112at2759"/>
<dbReference type="EMBL" id="QKKF02037835">
    <property type="protein sequence ID" value="RZF31922.1"/>
    <property type="molecule type" value="Genomic_DNA"/>
</dbReference>
<reference evidence="1 2" key="1">
    <citation type="journal article" date="2017" name="Gigascience">
        <title>Genome sequence of the small brown planthopper, Laodelphax striatellus.</title>
        <authorList>
            <person name="Zhu J."/>
            <person name="Jiang F."/>
            <person name="Wang X."/>
            <person name="Yang P."/>
            <person name="Bao Y."/>
            <person name="Zhao W."/>
            <person name="Wang W."/>
            <person name="Lu H."/>
            <person name="Wang Q."/>
            <person name="Cui N."/>
            <person name="Li J."/>
            <person name="Chen X."/>
            <person name="Luo L."/>
            <person name="Yu J."/>
            <person name="Kang L."/>
            <person name="Cui F."/>
        </authorList>
    </citation>
    <scope>NUCLEOTIDE SEQUENCE [LARGE SCALE GENOMIC DNA]</scope>
    <source>
        <strain evidence="1">Lst14</strain>
    </source>
</reference>
<keyword evidence="2" id="KW-1185">Reference proteome</keyword>
<proteinExistence type="predicted"/>
<dbReference type="InParanoid" id="A0A482WF33"/>
<dbReference type="GO" id="GO:0003676">
    <property type="term" value="F:nucleic acid binding"/>
    <property type="evidence" value="ECO:0007669"/>
    <property type="project" value="InterPro"/>
</dbReference>
<evidence type="ECO:0008006" key="3">
    <source>
        <dbReference type="Google" id="ProtNLM"/>
    </source>
</evidence>
<dbReference type="Gene3D" id="3.30.420.10">
    <property type="entry name" value="Ribonuclease H-like superfamily/Ribonuclease H"/>
    <property type="match status" value="1"/>
</dbReference>
<protein>
    <recommendedName>
        <fullName evidence="3">Histone-lysine N-methyltransferase SETMAR</fullName>
    </recommendedName>
</protein>
<evidence type="ECO:0000313" key="2">
    <source>
        <dbReference type="Proteomes" id="UP000291343"/>
    </source>
</evidence>
<dbReference type="PANTHER" id="PTHR46060">
    <property type="entry name" value="MARINER MOS1 TRANSPOSASE-LIKE PROTEIN"/>
    <property type="match status" value="1"/>
</dbReference>
<comment type="caution">
    <text evidence="1">The sequence shown here is derived from an EMBL/GenBank/DDBJ whole genome shotgun (WGS) entry which is preliminary data.</text>
</comment>
<dbReference type="PANTHER" id="PTHR46060:SF1">
    <property type="entry name" value="MARINER MOS1 TRANSPOSASE-LIKE PROTEIN"/>
    <property type="match status" value="1"/>
</dbReference>
<organism evidence="1 2">
    <name type="scientific">Laodelphax striatellus</name>
    <name type="common">Small brown planthopper</name>
    <name type="synonym">Delphax striatella</name>
    <dbReference type="NCBI Taxonomy" id="195883"/>
    <lineage>
        <taxon>Eukaryota</taxon>
        <taxon>Metazoa</taxon>
        <taxon>Ecdysozoa</taxon>
        <taxon>Arthropoda</taxon>
        <taxon>Hexapoda</taxon>
        <taxon>Insecta</taxon>
        <taxon>Pterygota</taxon>
        <taxon>Neoptera</taxon>
        <taxon>Paraneoptera</taxon>
        <taxon>Hemiptera</taxon>
        <taxon>Auchenorrhyncha</taxon>
        <taxon>Fulgoroidea</taxon>
        <taxon>Delphacidae</taxon>
        <taxon>Criomorphinae</taxon>
        <taxon>Laodelphax</taxon>
    </lineage>
</organism>